<feature type="region of interest" description="Disordered" evidence="1">
    <location>
        <begin position="38"/>
        <end position="74"/>
    </location>
</feature>
<reference evidence="2" key="1">
    <citation type="journal article" date="2023" name="GigaByte">
        <title>Genome assembly of the bearded iris, Iris pallida Lam.</title>
        <authorList>
            <person name="Bruccoleri R.E."/>
            <person name="Oakeley E.J."/>
            <person name="Faust A.M.E."/>
            <person name="Altorfer M."/>
            <person name="Dessus-Babus S."/>
            <person name="Burckhardt D."/>
            <person name="Oertli M."/>
            <person name="Naumann U."/>
            <person name="Petersen F."/>
            <person name="Wong J."/>
        </authorList>
    </citation>
    <scope>NUCLEOTIDE SEQUENCE</scope>
    <source>
        <strain evidence="2">GSM-AAB239-AS_SAM_17_03QT</strain>
    </source>
</reference>
<comment type="caution">
    <text evidence="2">The sequence shown here is derived from an EMBL/GenBank/DDBJ whole genome shotgun (WGS) entry which is preliminary data.</text>
</comment>
<protein>
    <submittedName>
        <fullName evidence="2">Uncharacterized protein</fullName>
    </submittedName>
</protein>
<name>A0AAX6HG91_IRIPA</name>
<dbReference type="AlphaFoldDB" id="A0AAX6HG91"/>
<reference evidence="2" key="2">
    <citation type="submission" date="2023-04" db="EMBL/GenBank/DDBJ databases">
        <authorList>
            <person name="Bruccoleri R.E."/>
            <person name="Oakeley E.J."/>
            <person name="Faust A.-M."/>
            <person name="Dessus-Babus S."/>
            <person name="Altorfer M."/>
            <person name="Burckhardt D."/>
            <person name="Oertli M."/>
            <person name="Naumann U."/>
            <person name="Petersen F."/>
            <person name="Wong J."/>
        </authorList>
    </citation>
    <scope>NUCLEOTIDE SEQUENCE</scope>
    <source>
        <strain evidence="2">GSM-AAB239-AS_SAM_17_03QT</strain>
        <tissue evidence="2">Leaf</tissue>
    </source>
</reference>
<evidence type="ECO:0000313" key="2">
    <source>
        <dbReference type="EMBL" id="KAJ6840066.1"/>
    </source>
</evidence>
<evidence type="ECO:0000256" key="1">
    <source>
        <dbReference type="SAM" id="MobiDB-lite"/>
    </source>
</evidence>
<keyword evidence="3" id="KW-1185">Reference proteome</keyword>
<gene>
    <name evidence="2" type="ORF">M6B38_312510</name>
</gene>
<feature type="compositionally biased region" description="Polar residues" evidence="1">
    <location>
        <begin position="64"/>
        <end position="74"/>
    </location>
</feature>
<proteinExistence type="predicted"/>
<dbReference type="Proteomes" id="UP001140949">
    <property type="component" value="Unassembled WGS sequence"/>
</dbReference>
<sequence length="74" mass="8013">MARVTRRRLLEIGRGNINLEGMRTVLEASARDTRSSFFEEAASTPDLMVDDSRDSLGEEDGGATSCSTTKSSEA</sequence>
<dbReference type="EMBL" id="JANAVB010009596">
    <property type="protein sequence ID" value="KAJ6840066.1"/>
    <property type="molecule type" value="Genomic_DNA"/>
</dbReference>
<accession>A0AAX6HG91</accession>
<organism evidence="2 3">
    <name type="scientific">Iris pallida</name>
    <name type="common">Sweet iris</name>
    <dbReference type="NCBI Taxonomy" id="29817"/>
    <lineage>
        <taxon>Eukaryota</taxon>
        <taxon>Viridiplantae</taxon>
        <taxon>Streptophyta</taxon>
        <taxon>Embryophyta</taxon>
        <taxon>Tracheophyta</taxon>
        <taxon>Spermatophyta</taxon>
        <taxon>Magnoliopsida</taxon>
        <taxon>Liliopsida</taxon>
        <taxon>Asparagales</taxon>
        <taxon>Iridaceae</taxon>
        <taxon>Iridoideae</taxon>
        <taxon>Irideae</taxon>
        <taxon>Iris</taxon>
    </lineage>
</organism>
<evidence type="ECO:0000313" key="3">
    <source>
        <dbReference type="Proteomes" id="UP001140949"/>
    </source>
</evidence>